<name>A0A6J7PE46_9ZZZZ</name>
<accession>A0A6J7PE46</accession>
<dbReference type="AlphaFoldDB" id="A0A6J7PE46"/>
<proteinExistence type="predicted"/>
<protein>
    <submittedName>
        <fullName evidence="1">Unannotated protein</fullName>
    </submittedName>
</protein>
<gene>
    <name evidence="1" type="ORF">UFOPK4035_00769</name>
</gene>
<reference evidence="1" key="1">
    <citation type="submission" date="2020-05" db="EMBL/GenBank/DDBJ databases">
        <authorList>
            <person name="Chiriac C."/>
            <person name="Salcher M."/>
            <person name="Ghai R."/>
            <person name="Kavagutti S V."/>
        </authorList>
    </citation>
    <scope>NUCLEOTIDE SEQUENCE</scope>
</reference>
<dbReference type="EMBL" id="CAFBOX010000128">
    <property type="protein sequence ID" value="CAB5000982.1"/>
    <property type="molecule type" value="Genomic_DNA"/>
</dbReference>
<evidence type="ECO:0000313" key="1">
    <source>
        <dbReference type="EMBL" id="CAB5000982.1"/>
    </source>
</evidence>
<sequence>MKRTVVDVDNDAKKPILVVIKTILRILLWANINLRPMERSSLKVDSFRSELLFKSFTNCEGTSRIRIVAITNPALFAIKGITIAIE</sequence>
<organism evidence="1">
    <name type="scientific">freshwater metagenome</name>
    <dbReference type="NCBI Taxonomy" id="449393"/>
    <lineage>
        <taxon>unclassified sequences</taxon>
        <taxon>metagenomes</taxon>
        <taxon>ecological metagenomes</taxon>
    </lineage>
</organism>